<dbReference type="VEuPathDB" id="CryptoDB:GNI_017180"/>
<feature type="compositionally biased region" description="Basic and acidic residues" evidence="1">
    <location>
        <begin position="68"/>
        <end position="88"/>
    </location>
</feature>
<dbReference type="Gene3D" id="3.40.50.1240">
    <property type="entry name" value="Phosphoglycerate mutase-like"/>
    <property type="match status" value="1"/>
</dbReference>
<comment type="caution">
    <text evidence="2">The sequence shown here is derived from an EMBL/GenBank/DDBJ whole genome shotgun (WGS) entry which is preliminary data.</text>
</comment>
<gene>
    <name evidence="2" type="ORF">GNI_017180</name>
</gene>
<dbReference type="PANTHER" id="PTHR48100">
    <property type="entry name" value="BROAD-SPECIFICITY PHOSPHATASE YOR283W-RELATED"/>
    <property type="match status" value="1"/>
</dbReference>
<feature type="region of interest" description="Disordered" evidence="1">
    <location>
        <begin position="1"/>
        <end position="26"/>
    </location>
</feature>
<dbReference type="SUPFAM" id="SSF53254">
    <property type="entry name" value="Phosphoglycerate mutase-like"/>
    <property type="match status" value="1"/>
</dbReference>
<protein>
    <submittedName>
        <fullName evidence="2">Histidine phosphatase superfamily (Branch 1) protein</fullName>
    </submittedName>
</protein>
<dbReference type="PANTHER" id="PTHR48100:SF1">
    <property type="entry name" value="HISTIDINE PHOSPHATASE FAMILY PROTEIN-RELATED"/>
    <property type="match status" value="1"/>
</dbReference>
<feature type="compositionally biased region" description="Acidic residues" evidence="1">
    <location>
        <begin position="240"/>
        <end position="251"/>
    </location>
</feature>
<feature type="compositionally biased region" description="Polar residues" evidence="1">
    <location>
        <begin position="258"/>
        <end position="290"/>
    </location>
</feature>
<proteinExistence type="predicted"/>
<dbReference type="GO" id="GO:0005737">
    <property type="term" value="C:cytoplasm"/>
    <property type="evidence" value="ECO:0007669"/>
    <property type="project" value="TreeGrafter"/>
</dbReference>
<dbReference type="CDD" id="cd07067">
    <property type="entry name" value="HP_PGM_like"/>
    <property type="match status" value="1"/>
</dbReference>
<dbReference type="InterPro" id="IPR013078">
    <property type="entry name" value="His_Pase_superF_clade-1"/>
</dbReference>
<feature type="region of interest" description="Disordered" evidence="1">
    <location>
        <begin position="228"/>
        <end position="402"/>
    </location>
</feature>
<dbReference type="InterPro" id="IPR050275">
    <property type="entry name" value="PGM_Phosphatase"/>
</dbReference>
<sequence length="654" mass="71613">MDGSGISPSGLTGPEPSWQGADLPSDLGGALFKNGTLKTGDLSLPSGAIKDPTAIDLAATDLTVAADLMKDPTKDPTPRDPTPREARRAKGGRYPYVLDSRGQVNTSGEKLLILCRHAQSALNAARKGYLVQPWTIVTQGLSQVIDPGVMDAPLTEQGQEQAMGAGTVLGQDVLSGRLPPVDIIGVSPLRRTLHTTKLIVEKADQVTGTWWKSTDQLLDEAKRRKQRCRRRSMVVPHDPFDDEEDEEDEEAERLTEELSYNTRRNASASRPNVSWDSGAQSRGTSATVSIGSHARGAIGSDRDLAPPDMQSTDVAPTPGSSKAAGAKATTMSPKDVATPGFRSDDDGSAEDLEPRMPLRFASPLGKTDSTPPTAADATTADTSVTDTDGTGLTDSESPAPEEVLLTGKRILTIIPYLRERRTTSADQPLVRPSQALEFWKDRNVEASVADSTGSGSRYLRPGTRQTINHYLTVGLTKQCRKVEIESVESVNKRVGLLETWIGACPHSVILVVGHNMIFRAWQQHWRQNDSPVQWASREDILSRLERSKGTISIRHFYESCVRSDFSSPTAREEAADLDEEDIPAGSLATSMALYGVNKQKRIYECGNAEFIIVRWRRQIDPDLDIPKGKRRHKLRRRRNAERRASLPLDDLAYR</sequence>
<keyword evidence="3" id="KW-1185">Reference proteome</keyword>
<dbReference type="SMART" id="SM00855">
    <property type="entry name" value="PGAM"/>
    <property type="match status" value="1"/>
</dbReference>
<dbReference type="GO" id="GO:0016791">
    <property type="term" value="F:phosphatase activity"/>
    <property type="evidence" value="ECO:0007669"/>
    <property type="project" value="TreeGrafter"/>
</dbReference>
<name>A0A023BCE5_GRENI</name>
<dbReference type="GeneID" id="22910890"/>
<feature type="compositionally biased region" description="Polar residues" evidence="1">
    <location>
        <begin position="309"/>
        <end position="320"/>
    </location>
</feature>
<dbReference type="AlphaFoldDB" id="A0A023BCE5"/>
<evidence type="ECO:0000313" key="3">
    <source>
        <dbReference type="Proteomes" id="UP000019763"/>
    </source>
</evidence>
<dbReference type="RefSeq" id="XP_011129026.1">
    <property type="nucleotide sequence ID" value="XM_011130724.1"/>
</dbReference>
<dbReference type="Proteomes" id="UP000019763">
    <property type="component" value="Unassembled WGS sequence"/>
</dbReference>
<evidence type="ECO:0000256" key="1">
    <source>
        <dbReference type="SAM" id="MobiDB-lite"/>
    </source>
</evidence>
<feature type="region of interest" description="Disordered" evidence="1">
    <location>
        <begin position="67"/>
        <end position="93"/>
    </location>
</feature>
<feature type="compositionally biased region" description="Polar residues" evidence="1">
    <location>
        <begin position="1"/>
        <end position="10"/>
    </location>
</feature>
<evidence type="ECO:0000313" key="2">
    <source>
        <dbReference type="EMBL" id="EZG82141.1"/>
    </source>
</evidence>
<dbReference type="InterPro" id="IPR029033">
    <property type="entry name" value="His_PPase_superfam"/>
</dbReference>
<dbReference type="EMBL" id="AFNH02000125">
    <property type="protein sequence ID" value="EZG82141.1"/>
    <property type="molecule type" value="Genomic_DNA"/>
</dbReference>
<organism evidence="2 3">
    <name type="scientific">Gregarina niphandrodes</name>
    <name type="common">Septate eugregarine</name>
    <dbReference type="NCBI Taxonomy" id="110365"/>
    <lineage>
        <taxon>Eukaryota</taxon>
        <taxon>Sar</taxon>
        <taxon>Alveolata</taxon>
        <taxon>Apicomplexa</taxon>
        <taxon>Conoidasida</taxon>
        <taxon>Gregarinasina</taxon>
        <taxon>Eugregarinorida</taxon>
        <taxon>Gregarinidae</taxon>
        <taxon>Gregarina</taxon>
    </lineage>
</organism>
<feature type="compositionally biased region" description="Low complexity" evidence="1">
    <location>
        <begin position="367"/>
        <end position="394"/>
    </location>
</feature>
<accession>A0A023BCE5</accession>
<reference evidence="2" key="1">
    <citation type="submission" date="2013-12" db="EMBL/GenBank/DDBJ databases">
        <authorList>
            <person name="Omoto C.K."/>
            <person name="Sibley D."/>
            <person name="Venepally P."/>
            <person name="Hadjithomas M."/>
            <person name="Karamycheva S."/>
            <person name="Brunk B."/>
            <person name="Roos D."/>
            <person name="Caler E."/>
            <person name="Lorenzi H."/>
        </authorList>
    </citation>
    <scope>NUCLEOTIDE SEQUENCE</scope>
</reference>